<evidence type="ECO:0000256" key="5">
    <source>
        <dbReference type="ARBA" id="ARBA00022989"/>
    </source>
</evidence>
<protein>
    <submittedName>
        <fullName evidence="16">Degenerin-like protein unc-105-like</fullName>
    </submittedName>
</protein>
<keyword evidence="10 13" id="KW-0739">Sodium transport</keyword>
<gene>
    <name evidence="16" type="primary">LOC100371123</name>
</gene>
<dbReference type="Gene3D" id="2.60.470.10">
    <property type="entry name" value="Acid-sensing ion channels like domains"/>
    <property type="match status" value="1"/>
</dbReference>
<evidence type="ECO:0000313" key="15">
    <source>
        <dbReference type="Proteomes" id="UP000694865"/>
    </source>
</evidence>
<keyword evidence="7 13" id="KW-0406">Ion transport</keyword>
<evidence type="ECO:0000256" key="11">
    <source>
        <dbReference type="ARBA" id="ARBA00023303"/>
    </source>
</evidence>
<comment type="subcellular location">
    <subcellularLocation>
        <location evidence="1">Membrane</location>
        <topology evidence="1">Multi-pass membrane protein</topology>
    </subcellularLocation>
</comment>
<dbReference type="Pfam" id="PF00858">
    <property type="entry name" value="ASC"/>
    <property type="match status" value="1"/>
</dbReference>
<comment type="similarity">
    <text evidence="13">Belongs to the amiloride-sensitive sodium channel (TC 1.A.6) family.</text>
</comment>
<keyword evidence="4 13" id="KW-0812">Transmembrane</keyword>
<sequence>MAIGERKFHHFHHFYRALWTVFLVIIALISLIEIVFIVTTYLSYPSRTEVVMVTREQAPFPSVTVCNVNRLRRSAVANSQYEQLLSLDSLGSISHLMPYMGPCLSGDFECGGECVKWYMQCNGVEECRNGEDEINCASDTVIPYGGSRLNCDGGDAVFACDNSECVSSVQQCDYFDNCGDGSDERNCTYYDQDCGSDGVTCFESDTSYCVPADLVCDRIKHCRTNGEDENNCDYPDIGSNDLFSANWEDSYLHLTDSDDFYEDFRENIYREPVYGDDGKLSLINTLLLSRSSRVNDVIEQTVKFNTEELKTLGHQFEDMLIKCQYNGGKCGHSDFTVFQDNKLGNCFTFNSPSPVNVAGTQNGLKLTLSLEQDEYLGLFTSGEVGVKVLIHDPDVKPSPETDWFYARSGVSTSKEIKRVEIKRLSEPFGRCSAEYSSVNECREKCLRYEMLEYCGCTDSLIANETAPCDVTDIRQDLCLQLLRHIHRTGVVTCDCPLPCSETKYKVEMTSEATWPSSPYVPHLLEELRYSNVTSQVLNDETAIRRNLLLLETYYGSMDSENVASFPEYTMQKLMKDIGVSIAIYLSLFMIIALLVYVCCGPKCDTQKKKDVEITSKKNSIDATTNF</sequence>
<dbReference type="SMART" id="SM00192">
    <property type="entry name" value="LDLa"/>
    <property type="match status" value="3"/>
</dbReference>
<feature type="disulfide bond" evidence="12">
    <location>
        <begin position="121"/>
        <end position="136"/>
    </location>
</feature>
<keyword evidence="15" id="KW-1185">Reference proteome</keyword>
<keyword evidence="9 12" id="KW-1015">Disulfide bond</keyword>
<dbReference type="CDD" id="cd00112">
    <property type="entry name" value="LDLa"/>
    <property type="match status" value="3"/>
</dbReference>
<comment type="caution">
    <text evidence="12">Lacks conserved residue(s) required for the propagation of feature annotation.</text>
</comment>
<dbReference type="Gene3D" id="4.10.400.10">
    <property type="entry name" value="Low-density Lipoprotein Receptor"/>
    <property type="match status" value="2"/>
</dbReference>
<feature type="transmembrane region" description="Helical" evidence="14">
    <location>
        <begin position="577"/>
        <end position="599"/>
    </location>
</feature>
<feature type="disulfide bond" evidence="12">
    <location>
        <begin position="160"/>
        <end position="178"/>
    </location>
</feature>
<evidence type="ECO:0000313" key="16">
    <source>
        <dbReference type="RefSeq" id="XP_002737666.1"/>
    </source>
</evidence>
<evidence type="ECO:0000256" key="2">
    <source>
        <dbReference type="ARBA" id="ARBA00022448"/>
    </source>
</evidence>
<dbReference type="PANTHER" id="PTHR11690:SF248">
    <property type="entry name" value="PICKPOCKET 17, ISOFORM A"/>
    <property type="match status" value="1"/>
</dbReference>
<feature type="disulfide bond" evidence="12">
    <location>
        <begin position="172"/>
        <end position="187"/>
    </location>
</feature>
<dbReference type="InterPro" id="IPR023415">
    <property type="entry name" value="LDLR_class-A_CS"/>
</dbReference>
<keyword evidence="8 14" id="KW-0472">Membrane</keyword>
<evidence type="ECO:0000256" key="13">
    <source>
        <dbReference type="RuleBase" id="RU000679"/>
    </source>
</evidence>
<feature type="transmembrane region" description="Helical" evidence="14">
    <location>
        <begin position="21"/>
        <end position="44"/>
    </location>
</feature>
<dbReference type="Proteomes" id="UP000694865">
    <property type="component" value="Unplaced"/>
</dbReference>
<evidence type="ECO:0000256" key="1">
    <source>
        <dbReference type="ARBA" id="ARBA00004141"/>
    </source>
</evidence>
<accession>A0ABM0GUK1</accession>
<evidence type="ECO:0000256" key="4">
    <source>
        <dbReference type="ARBA" id="ARBA00022692"/>
    </source>
</evidence>
<keyword evidence="6" id="KW-0915">Sodium</keyword>
<dbReference type="RefSeq" id="XP_002737666.1">
    <property type="nucleotide sequence ID" value="XM_002737620.2"/>
</dbReference>
<dbReference type="InterPro" id="IPR002172">
    <property type="entry name" value="LDrepeatLR_classA_rpt"/>
</dbReference>
<proteinExistence type="inferred from homology"/>
<evidence type="ECO:0000256" key="8">
    <source>
        <dbReference type="ARBA" id="ARBA00023136"/>
    </source>
</evidence>
<evidence type="ECO:0000256" key="10">
    <source>
        <dbReference type="ARBA" id="ARBA00023201"/>
    </source>
</evidence>
<keyword evidence="11 13" id="KW-0407">Ion channel</keyword>
<evidence type="ECO:0000256" key="6">
    <source>
        <dbReference type="ARBA" id="ARBA00023053"/>
    </source>
</evidence>
<evidence type="ECO:0000256" key="9">
    <source>
        <dbReference type="ARBA" id="ARBA00023157"/>
    </source>
</evidence>
<dbReference type="InterPro" id="IPR001873">
    <property type="entry name" value="ENaC"/>
</dbReference>
<keyword evidence="2 13" id="KW-0813">Transport</keyword>
<dbReference type="PROSITE" id="PS50068">
    <property type="entry name" value="LDLRA_2"/>
    <property type="match status" value="2"/>
</dbReference>
<evidence type="ECO:0000256" key="3">
    <source>
        <dbReference type="ARBA" id="ARBA00022461"/>
    </source>
</evidence>
<dbReference type="PROSITE" id="PS01209">
    <property type="entry name" value="LDLRA_1"/>
    <property type="match status" value="2"/>
</dbReference>
<evidence type="ECO:0000256" key="14">
    <source>
        <dbReference type="SAM" id="Phobius"/>
    </source>
</evidence>
<keyword evidence="5 14" id="KW-1133">Transmembrane helix</keyword>
<dbReference type="GeneID" id="100371123"/>
<evidence type="ECO:0000256" key="7">
    <source>
        <dbReference type="ARBA" id="ARBA00023065"/>
    </source>
</evidence>
<dbReference type="SUPFAM" id="SSF57424">
    <property type="entry name" value="LDL receptor-like module"/>
    <property type="match status" value="2"/>
</dbReference>
<name>A0ABM0GUK1_SACKO</name>
<keyword evidence="3 13" id="KW-0894">Sodium channel</keyword>
<dbReference type="PANTHER" id="PTHR11690">
    <property type="entry name" value="AMILORIDE-SENSITIVE SODIUM CHANNEL-RELATED"/>
    <property type="match status" value="1"/>
</dbReference>
<dbReference type="InterPro" id="IPR036055">
    <property type="entry name" value="LDL_receptor-like_sf"/>
</dbReference>
<reference evidence="16" key="1">
    <citation type="submission" date="2025-08" db="UniProtKB">
        <authorList>
            <consortium name="RefSeq"/>
        </authorList>
    </citation>
    <scope>IDENTIFICATION</scope>
    <source>
        <tissue evidence="16">Testes</tissue>
    </source>
</reference>
<evidence type="ECO:0000256" key="12">
    <source>
        <dbReference type="PROSITE-ProRule" id="PRU00124"/>
    </source>
</evidence>
<organism evidence="15 16">
    <name type="scientific">Saccoglossus kowalevskii</name>
    <name type="common">Acorn worm</name>
    <dbReference type="NCBI Taxonomy" id="10224"/>
    <lineage>
        <taxon>Eukaryota</taxon>
        <taxon>Metazoa</taxon>
        <taxon>Hemichordata</taxon>
        <taxon>Enteropneusta</taxon>
        <taxon>Harrimaniidae</taxon>
        <taxon>Saccoglossus</taxon>
    </lineage>
</organism>
<dbReference type="PRINTS" id="PR01078">
    <property type="entry name" value="AMINACHANNEL"/>
</dbReference>